<comment type="caution">
    <text evidence="1">The sequence shown here is derived from an EMBL/GenBank/DDBJ whole genome shotgun (WGS) entry which is preliminary data.</text>
</comment>
<dbReference type="EMBL" id="JANBPK010000772">
    <property type="protein sequence ID" value="KAJ2932448.1"/>
    <property type="molecule type" value="Genomic_DNA"/>
</dbReference>
<evidence type="ECO:0000313" key="2">
    <source>
        <dbReference type="Proteomes" id="UP001140091"/>
    </source>
</evidence>
<reference evidence="1" key="1">
    <citation type="submission" date="2022-06" db="EMBL/GenBank/DDBJ databases">
        <title>Genome Sequence of Candolleomyces eurysporus.</title>
        <authorList>
            <person name="Buettner E."/>
        </authorList>
    </citation>
    <scope>NUCLEOTIDE SEQUENCE</scope>
    <source>
        <strain evidence="1">VTCC 930004</strain>
    </source>
</reference>
<sequence length="474" mass="53456">MSASSHSPEFVLPQELIDKVIDEADFQSLKTLGLVSKQWCPRTRELLFKDIKLSETLDHPLDPTTRCERLLELLEAKSELRTLPRALLIQSSTYNDEEEDLGWLQVCSDDVTKILGMLKNVNVVALWKGEMRLDFSHLPLSLRAALSSFISRRNVIELTLFGVRCIEMTPLVQHPSLRKLRLAFSRPLPAELEPFPPLKVGTKQWSTTEAPSLSSRQDSAPSKKFLRHLDVTGAGSTLYLLVAASLNPQATLDFTRIQWLKVGTSGFDTAMTRVWPYFLETFCQNVRRYSVMRGPARPKPEDLLDGTLTFSPSLFPLAHLPQLKRLRVDVQNYYLLTPGFSLVPYLLEALAELSAARKPVPLSVLDIGINFGALTVSTEYEGVTHTFTHLLQCEEIWGRLDEILSDRQVFSQFTAVVVRMGRDARFTSTLSAEEKKKMKDDIYSYMPNLVEQSKVKVVFRVPVGTSSAASACFM</sequence>
<dbReference type="AlphaFoldDB" id="A0A9W8JKD3"/>
<name>A0A9W8JKD3_9AGAR</name>
<dbReference type="Proteomes" id="UP001140091">
    <property type="component" value="Unassembled WGS sequence"/>
</dbReference>
<protein>
    <recommendedName>
        <fullName evidence="3">F-box domain-containing protein</fullName>
    </recommendedName>
</protein>
<evidence type="ECO:0000313" key="1">
    <source>
        <dbReference type="EMBL" id="KAJ2932448.1"/>
    </source>
</evidence>
<accession>A0A9W8JKD3</accession>
<evidence type="ECO:0008006" key="3">
    <source>
        <dbReference type="Google" id="ProtNLM"/>
    </source>
</evidence>
<feature type="non-terminal residue" evidence="1">
    <location>
        <position position="474"/>
    </location>
</feature>
<proteinExistence type="predicted"/>
<dbReference type="OrthoDB" id="2788229at2759"/>
<organism evidence="1 2">
    <name type="scientific">Candolleomyces eurysporus</name>
    <dbReference type="NCBI Taxonomy" id="2828524"/>
    <lineage>
        <taxon>Eukaryota</taxon>
        <taxon>Fungi</taxon>
        <taxon>Dikarya</taxon>
        <taxon>Basidiomycota</taxon>
        <taxon>Agaricomycotina</taxon>
        <taxon>Agaricomycetes</taxon>
        <taxon>Agaricomycetidae</taxon>
        <taxon>Agaricales</taxon>
        <taxon>Agaricineae</taxon>
        <taxon>Psathyrellaceae</taxon>
        <taxon>Candolleomyces</taxon>
    </lineage>
</organism>
<keyword evidence="2" id="KW-1185">Reference proteome</keyword>
<gene>
    <name evidence="1" type="ORF">H1R20_g4658</name>
</gene>